<keyword evidence="2" id="KW-0732">Signal</keyword>
<gene>
    <name evidence="3" type="ORF">SG34_009360</name>
</gene>
<keyword evidence="1" id="KW-1133">Transmembrane helix</keyword>
<reference evidence="3 4" key="2">
    <citation type="journal article" date="2022" name="Mar. Drugs">
        <title>Bioassay-Guided Fractionation Leads to the Detection of Cholic Acid Generated by the Rare Thalassomonas sp.</title>
        <authorList>
            <person name="Pheiffer F."/>
            <person name="Schneider Y.K."/>
            <person name="Hansen E.H."/>
            <person name="Andersen J.H."/>
            <person name="Isaksson J."/>
            <person name="Busche T."/>
            <person name="R C."/>
            <person name="Kalinowski J."/>
            <person name="Zyl L.V."/>
            <person name="Trindade M."/>
        </authorList>
    </citation>
    <scope>NUCLEOTIDE SEQUENCE [LARGE SCALE GENOMIC DNA]</scope>
    <source>
        <strain evidence="3 4">XOM25</strain>
    </source>
</reference>
<protein>
    <submittedName>
        <fullName evidence="3">Uncharacterized protein</fullName>
    </submittedName>
</protein>
<organism evidence="3 4">
    <name type="scientific">Thalassomonas viridans</name>
    <dbReference type="NCBI Taxonomy" id="137584"/>
    <lineage>
        <taxon>Bacteria</taxon>
        <taxon>Pseudomonadati</taxon>
        <taxon>Pseudomonadota</taxon>
        <taxon>Gammaproteobacteria</taxon>
        <taxon>Alteromonadales</taxon>
        <taxon>Colwelliaceae</taxon>
        <taxon>Thalassomonas</taxon>
    </lineage>
</organism>
<dbReference type="EMBL" id="CP059733">
    <property type="protein sequence ID" value="WDE07071.1"/>
    <property type="molecule type" value="Genomic_DNA"/>
</dbReference>
<dbReference type="Proteomes" id="UP000032352">
    <property type="component" value="Chromosome"/>
</dbReference>
<keyword evidence="4" id="KW-1185">Reference proteome</keyword>
<evidence type="ECO:0000313" key="3">
    <source>
        <dbReference type="EMBL" id="WDE07071.1"/>
    </source>
</evidence>
<keyword evidence="1" id="KW-0812">Transmembrane</keyword>
<feature type="signal peptide" evidence="2">
    <location>
        <begin position="1"/>
        <end position="20"/>
    </location>
</feature>
<dbReference type="KEGG" id="tvd:SG34_009360"/>
<reference evidence="3 4" key="1">
    <citation type="journal article" date="2015" name="Genome Announc.">
        <title>Draft Genome Sequences of Marine Isolates of Thalassomonas viridans and Thalassomonas actiniarum.</title>
        <authorList>
            <person name="Olonade I."/>
            <person name="van Zyl L.J."/>
            <person name="Trindade M."/>
        </authorList>
    </citation>
    <scope>NUCLEOTIDE SEQUENCE [LARGE SCALE GENOMIC DNA]</scope>
    <source>
        <strain evidence="3 4">XOM25</strain>
    </source>
</reference>
<feature type="transmembrane region" description="Helical" evidence="1">
    <location>
        <begin position="36"/>
        <end position="55"/>
    </location>
</feature>
<accession>A0AAE9Z5E3</accession>
<keyword evidence="1" id="KW-0472">Membrane</keyword>
<evidence type="ECO:0000256" key="1">
    <source>
        <dbReference type="SAM" id="Phobius"/>
    </source>
</evidence>
<evidence type="ECO:0000256" key="2">
    <source>
        <dbReference type="SAM" id="SignalP"/>
    </source>
</evidence>
<dbReference type="RefSeq" id="WP_044841635.1">
    <property type="nucleotide sequence ID" value="NZ_CP059733.1"/>
</dbReference>
<sequence length="72" mass="8103">MKFRLLISMLALLLSFTVRAHDGHDHLAPEAALFHLLWIIPGIIALAVLAGKVYLNSLSKTYNISQVKKKKY</sequence>
<evidence type="ECO:0000313" key="4">
    <source>
        <dbReference type="Proteomes" id="UP000032352"/>
    </source>
</evidence>
<name>A0AAE9Z5E3_9GAMM</name>
<dbReference type="AlphaFoldDB" id="A0AAE9Z5E3"/>
<feature type="chain" id="PRO_5042139662" evidence="2">
    <location>
        <begin position="21"/>
        <end position="72"/>
    </location>
</feature>
<proteinExistence type="predicted"/>